<dbReference type="AlphaFoldDB" id="A0A067PBV5"/>
<reference evidence="2" key="1">
    <citation type="journal article" date="2014" name="Proc. Natl. Acad. Sci. U.S.A.">
        <title>Extensive sampling of basidiomycete genomes demonstrates inadequacy of the white-rot/brown-rot paradigm for wood decay fungi.</title>
        <authorList>
            <person name="Riley R."/>
            <person name="Salamov A.A."/>
            <person name="Brown D.W."/>
            <person name="Nagy L.G."/>
            <person name="Floudas D."/>
            <person name="Held B.W."/>
            <person name="Levasseur A."/>
            <person name="Lombard V."/>
            <person name="Morin E."/>
            <person name="Otillar R."/>
            <person name="Lindquist E.A."/>
            <person name="Sun H."/>
            <person name="LaButti K.M."/>
            <person name="Schmutz J."/>
            <person name="Jabbour D."/>
            <person name="Luo H."/>
            <person name="Baker S.E."/>
            <person name="Pisabarro A.G."/>
            <person name="Walton J.D."/>
            <person name="Blanchette R.A."/>
            <person name="Henrissat B."/>
            <person name="Martin F."/>
            <person name="Cullen D."/>
            <person name="Hibbett D.S."/>
            <person name="Grigoriev I.V."/>
        </authorList>
    </citation>
    <scope>NUCLEOTIDE SEQUENCE [LARGE SCALE GENOMIC DNA]</scope>
    <source>
        <strain evidence="2">MUCL 33604</strain>
    </source>
</reference>
<proteinExistence type="predicted"/>
<feature type="non-terminal residue" evidence="1">
    <location>
        <position position="122"/>
    </location>
</feature>
<dbReference type="InParanoid" id="A0A067PBV5"/>
<evidence type="ECO:0000313" key="1">
    <source>
        <dbReference type="EMBL" id="KDQ52398.1"/>
    </source>
</evidence>
<dbReference type="EMBL" id="KL197740">
    <property type="protein sequence ID" value="KDQ52398.1"/>
    <property type="molecule type" value="Genomic_DNA"/>
</dbReference>
<evidence type="ECO:0000313" key="2">
    <source>
        <dbReference type="Proteomes" id="UP000027265"/>
    </source>
</evidence>
<feature type="non-terminal residue" evidence="1">
    <location>
        <position position="1"/>
    </location>
</feature>
<gene>
    <name evidence="1" type="ORF">JAAARDRAFT_86036</name>
</gene>
<dbReference type="HOGENOM" id="CLU_046752_6_0_1"/>
<protein>
    <submittedName>
        <fullName evidence="1">Uncharacterized protein</fullName>
    </submittedName>
</protein>
<organism evidence="1 2">
    <name type="scientific">Jaapia argillacea MUCL 33604</name>
    <dbReference type="NCBI Taxonomy" id="933084"/>
    <lineage>
        <taxon>Eukaryota</taxon>
        <taxon>Fungi</taxon>
        <taxon>Dikarya</taxon>
        <taxon>Basidiomycota</taxon>
        <taxon>Agaricomycotina</taxon>
        <taxon>Agaricomycetes</taxon>
        <taxon>Agaricomycetidae</taxon>
        <taxon>Jaapiales</taxon>
        <taxon>Jaapiaceae</taxon>
        <taxon>Jaapia</taxon>
    </lineage>
</organism>
<sequence length="122" mass="13555">DQTGLSLFPTGKHTYEKKGAKDVSVAGHDEKRQTTVVTASSMSGNMLPFQSIWGGLTAQSLPSTRAARHDEADSLSFTYRHGDKCHWSSQDTMKAWVLQTLIPYLKRMQEKNNLPAGFKSLL</sequence>
<dbReference type="OrthoDB" id="3341102at2759"/>
<keyword evidence="2" id="KW-1185">Reference proteome</keyword>
<dbReference type="Proteomes" id="UP000027265">
    <property type="component" value="Unassembled WGS sequence"/>
</dbReference>
<accession>A0A067PBV5</accession>
<name>A0A067PBV5_9AGAM</name>